<feature type="region of interest" description="Disordered" evidence="1">
    <location>
        <begin position="1"/>
        <end position="23"/>
    </location>
</feature>
<dbReference type="Pfam" id="PF03087">
    <property type="entry name" value="BPS1"/>
    <property type="match status" value="1"/>
</dbReference>
<evidence type="ECO:0000256" key="1">
    <source>
        <dbReference type="SAM" id="MobiDB-lite"/>
    </source>
</evidence>
<dbReference type="GO" id="GO:0048364">
    <property type="term" value="P:root development"/>
    <property type="evidence" value="ECO:0007669"/>
    <property type="project" value="InterPro"/>
</dbReference>
<organism evidence="2">
    <name type="scientific">Arundo donax</name>
    <name type="common">Giant reed</name>
    <name type="synonym">Donax arundinaceus</name>
    <dbReference type="NCBI Taxonomy" id="35708"/>
    <lineage>
        <taxon>Eukaryota</taxon>
        <taxon>Viridiplantae</taxon>
        <taxon>Streptophyta</taxon>
        <taxon>Embryophyta</taxon>
        <taxon>Tracheophyta</taxon>
        <taxon>Spermatophyta</taxon>
        <taxon>Magnoliopsida</taxon>
        <taxon>Liliopsida</taxon>
        <taxon>Poales</taxon>
        <taxon>Poaceae</taxon>
        <taxon>PACMAD clade</taxon>
        <taxon>Arundinoideae</taxon>
        <taxon>Arundineae</taxon>
        <taxon>Arundo</taxon>
    </lineage>
</organism>
<proteinExistence type="predicted"/>
<dbReference type="GO" id="GO:0048367">
    <property type="term" value="P:shoot system development"/>
    <property type="evidence" value="ECO:0007669"/>
    <property type="project" value="InterPro"/>
</dbReference>
<name>A0A0A9FC54_ARUDO</name>
<sequence>MRRPRRRSRPPCPASSLPSSPPHAASGAATGFVVAVSAAVFSGVSTASAAPSPRTPTPSSMWMVTNLLHRRLTMSFEDYCNKEEQKSAMGRVHGLEECIDAAESGCEEVYRALVNASVSLSPTSMLPVRTSSLSLATSVKIKRKEMEEFQAVSGWFEA</sequence>
<reference evidence="2" key="2">
    <citation type="journal article" date="2015" name="Data Brief">
        <title>Shoot transcriptome of the giant reed, Arundo donax.</title>
        <authorList>
            <person name="Barrero R.A."/>
            <person name="Guerrero F.D."/>
            <person name="Moolhuijzen P."/>
            <person name="Goolsby J.A."/>
            <person name="Tidwell J."/>
            <person name="Bellgard S.E."/>
            <person name="Bellgard M.I."/>
        </authorList>
    </citation>
    <scope>NUCLEOTIDE SEQUENCE</scope>
    <source>
        <tissue evidence="2">Shoot tissue taken approximately 20 cm above the soil surface</tissue>
    </source>
</reference>
<evidence type="ECO:0000313" key="2">
    <source>
        <dbReference type="EMBL" id="JAE07701.1"/>
    </source>
</evidence>
<dbReference type="InterPro" id="IPR004320">
    <property type="entry name" value="BPS1_pln"/>
</dbReference>
<reference evidence="2" key="1">
    <citation type="submission" date="2014-09" db="EMBL/GenBank/DDBJ databases">
        <authorList>
            <person name="Magalhaes I.L.F."/>
            <person name="Oliveira U."/>
            <person name="Santos F.R."/>
            <person name="Vidigal T.H.D.A."/>
            <person name="Brescovit A.D."/>
            <person name="Santos A.J."/>
        </authorList>
    </citation>
    <scope>NUCLEOTIDE SEQUENCE</scope>
    <source>
        <tissue evidence="2">Shoot tissue taken approximately 20 cm above the soil surface</tissue>
    </source>
</reference>
<accession>A0A0A9FC54</accession>
<dbReference type="AlphaFoldDB" id="A0A0A9FC54"/>
<dbReference type="EMBL" id="GBRH01190195">
    <property type="protein sequence ID" value="JAE07701.1"/>
    <property type="molecule type" value="Transcribed_RNA"/>
</dbReference>
<protein>
    <submittedName>
        <fullName evidence="2">Uncharacterized protein</fullName>
    </submittedName>
</protein>
<feature type="compositionally biased region" description="Low complexity" evidence="1">
    <location>
        <begin position="14"/>
        <end position="23"/>
    </location>
</feature>